<name>A0A2P2NSP0_RHIMU</name>
<accession>A0A2P2NSP0</accession>
<proteinExistence type="predicted"/>
<dbReference type="EMBL" id="GGEC01064917">
    <property type="protein sequence ID" value="MBX45401.1"/>
    <property type="molecule type" value="Transcribed_RNA"/>
</dbReference>
<protein>
    <submittedName>
        <fullName evidence="1">Uncharacterized protein</fullName>
    </submittedName>
</protein>
<sequence>MLYFCSRLSNCFLPFGFPAHWS</sequence>
<dbReference type="AlphaFoldDB" id="A0A2P2NSP0"/>
<organism evidence="1">
    <name type="scientific">Rhizophora mucronata</name>
    <name type="common">Asiatic mangrove</name>
    <dbReference type="NCBI Taxonomy" id="61149"/>
    <lineage>
        <taxon>Eukaryota</taxon>
        <taxon>Viridiplantae</taxon>
        <taxon>Streptophyta</taxon>
        <taxon>Embryophyta</taxon>
        <taxon>Tracheophyta</taxon>
        <taxon>Spermatophyta</taxon>
        <taxon>Magnoliopsida</taxon>
        <taxon>eudicotyledons</taxon>
        <taxon>Gunneridae</taxon>
        <taxon>Pentapetalae</taxon>
        <taxon>rosids</taxon>
        <taxon>fabids</taxon>
        <taxon>Malpighiales</taxon>
        <taxon>Rhizophoraceae</taxon>
        <taxon>Rhizophora</taxon>
    </lineage>
</organism>
<reference evidence="1" key="1">
    <citation type="submission" date="2018-02" db="EMBL/GenBank/DDBJ databases">
        <title>Rhizophora mucronata_Transcriptome.</title>
        <authorList>
            <person name="Meera S.P."/>
            <person name="Sreeshan A."/>
            <person name="Augustine A."/>
        </authorList>
    </citation>
    <scope>NUCLEOTIDE SEQUENCE</scope>
    <source>
        <tissue evidence="1">Leaf</tissue>
    </source>
</reference>
<evidence type="ECO:0000313" key="1">
    <source>
        <dbReference type="EMBL" id="MBX45401.1"/>
    </source>
</evidence>